<dbReference type="Gene3D" id="2.160.20.10">
    <property type="entry name" value="Single-stranded right-handed beta-helix, Pectin lyase-like"/>
    <property type="match status" value="2"/>
</dbReference>
<evidence type="ECO:0000256" key="1">
    <source>
        <dbReference type="SAM" id="SignalP"/>
    </source>
</evidence>
<organism evidence="2 3">
    <name type="scientific">Pontiella desulfatans</name>
    <dbReference type="NCBI Taxonomy" id="2750659"/>
    <lineage>
        <taxon>Bacteria</taxon>
        <taxon>Pseudomonadati</taxon>
        <taxon>Kiritimatiellota</taxon>
        <taxon>Kiritimatiellia</taxon>
        <taxon>Kiritimatiellales</taxon>
        <taxon>Pontiellaceae</taxon>
        <taxon>Pontiella</taxon>
    </lineage>
</organism>
<dbReference type="Gene3D" id="2.60.40.3440">
    <property type="match status" value="1"/>
</dbReference>
<keyword evidence="3" id="KW-1185">Reference proteome</keyword>
<feature type="signal peptide" evidence="1">
    <location>
        <begin position="1"/>
        <end position="19"/>
    </location>
</feature>
<accession>A0A6C2TZ42</accession>
<dbReference type="InterPro" id="IPR013783">
    <property type="entry name" value="Ig-like_fold"/>
</dbReference>
<name>A0A6C2TZ42_PONDE</name>
<keyword evidence="1" id="KW-0732">Signal</keyword>
<sequence length="1493" mass="157773">MKKSQGMVSVCLLAMASVAGDCYVSTTGSDANAGTLAAPFATIQHAVGVLSAGDTCYIRGGTYGQTVDLSGVSGISNSPVSLVAYPGETVVLDGTVALTNSWTLDAGNVYKTTVANDVAQLFVDGEPMTLARYPNAPVFSDACWSKGSARIQWDAGSSNGTVVDEELSALGFSLSGCIAILNCGNHHTAARIVENHVAGSNTFNYAEAQRYKTTNEYFFEGGVNNAERVLLDSAGEWGYDESTGTLYLWADDGLDPTGRQIVGKGTNVYAVTGGADTHDVVIDGIGFFATTFHFASSDRITIRNCDFDYYVCSQRSLGSIQVPQTAYFEGTETDFCEDVTVFNCAFRYADGGGLWANYLEDALVENNLFYHIDHATVNLSDNEIGSTEEGHAQGTLSMKNTRDFVYRRNMIDTAGSAQGIILHLYDSTEGRPWTCEYNFHTGCGKMEGSDTSSIYCPHEHVTESVGRYNWFIGNRRDFRWDGNNTPVVLGVRANLYRNIAMATFIKGIAGAGDAYYLKGDYHEVYNNVGIGGIQAELSVGVALGGNAHTTTRNNAADMVTDDPMPGTNSFNYVGQKSASSMAELLRDTDNWDFRPRPDAVELVDQGTNILCLVNGEHLDVTAGWLGAAPDLGAYEHGASDYWIPGRQLPQASVPIPSDGNTKALYDCDLMWLGGLGSVSYTIHLGTASNSLAFMGSQTNNIFNPGGWTNDQTYYWRIDSVLADHSVVTGQVWSFTINDHRPRADSSRHEVIEDRSVAITLSGSDIDGDPLTYSISTSPAHGTLSGTEPDLTYTPDADYAGADYFAFTANDGTSDSRKGMVMITVTEANDAPRLSTGALSVGHAVQDRAYHGSVAGWATEVDGDPISYSKVIGPAWLQLAADGSLGGTPGAMDVGGNSWVVRVADSTGLATTGTLEILVVAEHLLTSLDFADLNVSLTNNTLMIGGSTSNLDVLGVAVGNDYLYSVTYTGADYDGDATNDTLTFDLRVKGWDGGTMDAATGSATIGTTASTISFVDSAFIVGDLRIDVGESLEFRMENPVVSLTSGEINRVAAFTGFTSARLEQTATTANSHIAILGSGTGLPTYYFATDQESGPLDVGTGPLYVSSDEGGGTRSTRWGVANVDFGIDVSVAVVPPVTPPTLSFTEFDAALSGNTLKVGGSSSNLSVSGTASGNDYLYSVAYNGADYDGDGTNDTLTFDVLVQGWAGSAAGTTFINSDTDKNAHCGAASIGTNDSAVTLNANGWAVGNSVMNIGETLEFTLLNLSVSTSRGGLHTASPSAFTGVSYKETGNGYGHQVVVGQGASGLFASRFNASTYDLGGLLAEGNPLTITSAELGGAASANPERWNVRNIDFGIHVSAVPPGSYSAWAFGFGLEGADAASNADVENDGYDNLAEYALGMDPTSSDAGSKVSVGTTVDGGTNWFEYIHGRRTDYLAQGLSYLLIDSSNLVESPAATNAQDQIRTGPVVEGYESVTNRYRTDDPTKFIQLRIRQE</sequence>
<dbReference type="Gene3D" id="2.60.40.10">
    <property type="entry name" value="Immunoglobulins"/>
    <property type="match status" value="1"/>
</dbReference>
<dbReference type="SUPFAM" id="SSF51126">
    <property type="entry name" value="Pectin lyase-like"/>
    <property type="match status" value="1"/>
</dbReference>
<evidence type="ECO:0008006" key="4">
    <source>
        <dbReference type="Google" id="ProtNLM"/>
    </source>
</evidence>
<dbReference type="EMBL" id="CAAHFG010000001">
    <property type="protein sequence ID" value="VGO12988.1"/>
    <property type="molecule type" value="Genomic_DNA"/>
</dbReference>
<reference evidence="2 3" key="1">
    <citation type="submission" date="2019-04" db="EMBL/GenBank/DDBJ databases">
        <authorList>
            <person name="Van Vliet M D."/>
        </authorList>
    </citation>
    <scope>NUCLEOTIDE SEQUENCE [LARGE SCALE GENOMIC DNA]</scope>
    <source>
        <strain evidence="2 3">F1</strain>
    </source>
</reference>
<evidence type="ECO:0000313" key="3">
    <source>
        <dbReference type="Proteomes" id="UP000366872"/>
    </source>
</evidence>
<dbReference type="RefSeq" id="WP_136078604.1">
    <property type="nucleotide sequence ID" value="NZ_CAAHFG010000001.1"/>
</dbReference>
<gene>
    <name evidence="2" type="ORF">PDESU_01542</name>
</gene>
<dbReference type="Proteomes" id="UP000366872">
    <property type="component" value="Unassembled WGS sequence"/>
</dbReference>
<feature type="chain" id="PRO_5025555806" description="Cadherin domain-containing protein" evidence="1">
    <location>
        <begin position="20"/>
        <end position="1493"/>
    </location>
</feature>
<dbReference type="PANTHER" id="PTHR36453">
    <property type="entry name" value="SECRETED PROTEIN-RELATED"/>
    <property type="match status" value="1"/>
</dbReference>
<evidence type="ECO:0000313" key="2">
    <source>
        <dbReference type="EMBL" id="VGO12988.1"/>
    </source>
</evidence>
<dbReference type="InterPro" id="IPR011050">
    <property type="entry name" value="Pectin_lyase_fold/virulence"/>
</dbReference>
<dbReference type="InterPro" id="IPR012334">
    <property type="entry name" value="Pectin_lyas_fold"/>
</dbReference>
<protein>
    <recommendedName>
        <fullName evidence="4">Cadherin domain-containing protein</fullName>
    </recommendedName>
</protein>
<proteinExistence type="predicted"/>
<dbReference type="Pfam" id="PF17963">
    <property type="entry name" value="Big_9"/>
    <property type="match status" value="1"/>
</dbReference>
<dbReference type="PANTHER" id="PTHR36453:SF1">
    <property type="entry name" value="RIGHT HANDED BETA HELIX DOMAIN-CONTAINING PROTEIN"/>
    <property type="match status" value="1"/>
</dbReference>